<comment type="subcellular location">
    <subcellularLocation>
        <location evidence="1">Membrane</location>
        <topology evidence="1">Multi-pass membrane protein</topology>
    </subcellularLocation>
</comment>
<dbReference type="InParanoid" id="D0NHW7"/>
<organism evidence="8 9">
    <name type="scientific">Phytophthora infestans (strain T30-4)</name>
    <name type="common">Potato late blight agent</name>
    <dbReference type="NCBI Taxonomy" id="403677"/>
    <lineage>
        <taxon>Eukaryota</taxon>
        <taxon>Sar</taxon>
        <taxon>Stramenopiles</taxon>
        <taxon>Oomycota</taxon>
        <taxon>Peronosporomycetes</taxon>
        <taxon>Peronosporales</taxon>
        <taxon>Peronosporaceae</taxon>
        <taxon>Phytophthora</taxon>
    </lineage>
</organism>
<keyword evidence="3 6" id="KW-0812">Transmembrane</keyword>
<keyword evidence="8" id="KW-0067">ATP-binding</keyword>
<dbReference type="EMBL" id="DS028138">
    <property type="protein sequence ID" value="EEY58842.1"/>
    <property type="molecule type" value="Genomic_DNA"/>
</dbReference>
<dbReference type="eggNOG" id="KOG0065">
    <property type="taxonomic scope" value="Eukaryota"/>
</dbReference>
<dbReference type="OrthoDB" id="115248at2759"/>
<gene>
    <name evidence="8" type="ORF">PITG_11824</name>
</gene>
<dbReference type="InterPro" id="IPR013525">
    <property type="entry name" value="ABC2_TM"/>
</dbReference>
<evidence type="ECO:0000256" key="5">
    <source>
        <dbReference type="ARBA" id="ARBA00023136"/>
    </source>
</evidence>
<evidence type="ECO:0000256" key="4">
    <source>
        <dbReference type="ARBA" id="ARBA00022989"/>
    </source>
</evidence>
<accession>D0NHW7</accession>
<sequence length="121" mass="13819">MIFIAALFNCMKAFQSVLPLSCSIHASFYRERASDMYNAFWYFVGSTLAEIPNCFMSSLILTVIFYPFLVMRSSPPAYAIPSGYQWVYEISPMKFPLSFMVALVFADCDELPTWNETTKNG</sequence>
<name>D0NHW7_PHYIT</name>
<keyword evidence="2" id="KW-0813">Transport</keyword>
<keyword evidence="9" id="KW-1185">Reference proteome</keyword>
<evidence type="ECO:0000256" key="3">
    <source>
        <dbReference type="ARBA" id="ARBA00022692"/>
    </source>
</evidence>
<dbReference type="KEGG" id="pif:PITG_11824"/>
<reference evidence="9" key="1">
    <citation type="journal article" date="2009" name="Nature">
        <title>Genome sequence and analysis of the Irish potato famine pathogen Phytophthora infestans.</title>
        <authorList>
            <consortium name="The Broad Institute Genome Sequencing Platform"/>
            <person name="Haas B.J."/>
            <person name="Kamoun S."/>
            <person name="Zody M.C."/>
            <person name="Jiang R.H."/>
            <person name="Handsaker R.E."/>
            <person name="Cano L.M."/>
            <person name="Grabherr M."/>
            <person name="Kodira C.D."/>
            <person name="Raffaele S."/>
            <person name="Torto-Alalibo T."/>
            <person name="Bozkurt T.O."/>
            <person name="Ah-Fong A.M."/>
            <person name="Alvarado L."/>
            <person name="Anderson V.L."/>
            <person name="Armstrong M.R."/>
            <person name="Avrova A."/>
            <person name="Baxter L."/>
            <person name="Beynon J."/>
            <person name="Boevink P.C."/>
            <person name="Bollmann S.R."/>
            <person name="Bos J.I."/>
            <person name="Bulone V."/>
            <person name="Cai G."/>
            <person name="Cakir C."/>
            <person name="Carrington J.C."/>
            <person name="Chawner M."/>
            <person name="Conti L."/>
            <person name="Costanzo S."/>
            <person name="Ewan R."/>
            <person name="Fahlgren N."/>
            <person name="Fischbach M.A."/>
            <person name="Fugelstad J."/>
            <person name="Gilroy E.M."/>
            <person name="Gnerre S."/>
            <person name="Green P.J."/>
            <person name="Grenville-Briggs L.J."/>
            <person name="Griffith J."/>
            <person name="Grunwald N.J."/>
            <person name="Horn K."/>
            <person name="Horner N.R."/>
            <person name="Hu C.H."/>
            <person name="Huitema E."/>
            <person name="Jeong D.H."/>
            <person name="Jones A.M."/>
            <person name="Jones J.D."/>
            <person name="Jones R.W."/>
            <person name="Karlsson E.K."/>
            <person name="Kunjeti S.G."/>
            <person name="Lamour K."/>
            <person name="Liu Z."/>
            <person name="Ma L."/>
            <person name="Maclean D."/>
            <person name="Chibucos M.C."/>
            <person name="McDonald H."/>
            <person name="McWalters J."/>
            <person name="Meijer H.J."/>
            <person name="Morgan W."/>
            <person name="Morris P.F."/>
            <person name="Munro C.A."/>
            <person name="O'Neill K."/>
            <person name="Ospina-Giraldo M."/>
            <person name="Pinzon A."/>
            <person name="Pritchard L."/>
            <person name="Ramsahoye B."/>
            <person name="Ren Q."/>
            <person name="Restrepo S."/>
            <person name="Roy S."/>
            <person name="Sadanandom A."/>
            <person name="Savidor A."/>
            <person name="Schornack S."/>
            <person name="Schwartz D.C."/>
            <person name="Schumann U.D."/>
            <person name="Schwessinger B."/>
            <person name="Seyer L."/>
            <person name="Sharpe T."/>
            <person name="Silvar C."/>
            <person name="Song J."/>
            <person name="Studholme D.J."/>
            <person name="Sykes S."/>
            <person name="Thines M."/>
            <person name="van de Vondervoort P.J."/>
            <person name="Phuntumart V."/>
            <person name="Wawra S."/>
            <person name="Weide R."/>
            <person name="Win J."/>
            <person name="Young C."/>
            <person name="Zhou S."/>
            <person name="Fry W."/>
            <person name="Meyers B.C."/>
            <person name="van West P."/>
            <person name="Ristaino J."/>
            <person name="Govers F."/>
            <person name="Birch P.R."/>
            <person name="Whisson S.C."/>
            <person name="Judelson H.S."/>
            <person name="Nusbaum C."/>
        </authorList>
    </citation>
    <scope>NUCLEOTIDE SEQUENCE [LARGE SCALE GENOMIC DNA]</scope>
    <source>
        <strain evidence="9">T30-4</strain>
    </source>
</reference>
<evidence type="ECO:0000256" key="6">
    <source>
        <dbReference type="SAM" id="Phobius"/>
    </source>
</evidence>
<dbReference type="Proteomes" id="UP000006643">
    <property type="component" value="Unassembled WGS sequence"/>
</dbReference>
<feature type="domain" description="ABC-2 type transporter transmembrane" evidence="7">
    <location>
        <begin position="1"/>
        <end position="72"/>
    </location>
</feature>
<proteinExistence type="predicted"/>
<dbReference type="AlphaFoldDB" id="D0NHW7"/>
<dbReference type="GO" id="GO:0140359">
    <property type="term" value="F:ABC-type transporter activity"/>
    <property type="evidence" value="ECO:0007669"/>
    <property type="project" value="InterPro"/>
</dbReference>
<evidence type="ECO:0000256" key="1">
    <source>
        <dbReference type="ARBA" id="ARBA00004141"/>
    </source>
</evidence>
<dbReference type="VEuPathDB" id="FungiDB:PITG_11824"/>
<dbReference type="PANTHER" id="PTHR19241">
    <property type="entry name" value="ATP-BINDING CASSETTE TRANSPORTER"/>
    <property type="match status" value="1"/>
</dbReference>
<evidence type="ECO:0000313" key="9">
    <source>
        <dbReference type="Proteomes" id="UP000006643"/>
    </source>
</evidence>
<protein>
    <submittedName>
        <fullName evidence="8">ATP-binding Cassette (ABC) superfamily</fullName>
    </submittedName>
</protein>
<evidence type="ECO:0000313" key="8">
    <source>
        <dbReference type="EMBL" id="EEY58842.1"/>
    </source>
</evidence>
<dbReference type="GO" id="GO:0016020">
    <property type="term" value="C:membrane"/>
    <property type="evidence" value="ECO:0007669"/>
    <property type="project" value="UniProtKB-SubCell"/>
</dbReference>
<keyword evidence="8" id="KW-0547">Nucleotide-binding</keyword>
<dbReference type="GeneID" id="9470837"/>
<dbReference type="HOGENOM" id="CLU_127938_0_0_1"/>
<dbReference type="GO" id="GO:0005524">
    <property type="term" value="F:ATP binding"/>
    <property type="evidence" value="ECO:0007669"/>
    <property type="project" value="UniProtKB-KW"/>
</dbReference>
<dbReference type="Pfam" id="PF01061">
    <property type="entry name" value="ABC2_membrane"/>
    <property type="match status" value="1"/>
</dbReference>
<evidence type="ECO:0000256" key="2">
    <source>
        <dbReference type="ARBA" id="ARBA00022448"/>
    </source>
</evidence>
<feature type="transmembrane region" description="Helical" evidence="6">
    <location>
        <begin position="39"/>
        <end position="66"/>
    </location>
</feature>
<keyword evidence="4 6" id="KW-1133">Transmembrane helix</keyword>
<keyword evidence="5 6" id="KW-0472">Membrane</keyword>
<evidence type="ECO:0000259" key="7">
    <source>
        <dbReference type="Pfam" id="PF01061"/>
    </source>
</evidence>
<dbReference type="RefSeq" id="XP_002901315.1">
    <property type="nucleotide sequence ID" value="XM_002901269.1"/>
</dbReference>